<evidence type="ECO:0000256" key="13">
    <source>
        <dbReference type="SAM" id="Phobius"/>
    </source>
</evidence>
<organism evidence="14 15">
    <name type="scientific">Streptococcus rubneri</name>
    <dbReference type="NCBI Taxonomy" id="1234680"/>
    <lineage>
        <taxon>Bacteria</taxon>
        <taxon>Bacillati</taxon>
        <taxon>Bacillota</taxon>
        <taxon>Bacilli</taxon>
        <taxon>Lactobacillales</taxon>
        <taxon>Streptococcaceae</taxon>
        <taxon>Streptococcus</taxon>
    </lineage>
</organism>
<evidence type="ECO:0000313" key="15">
    <source>
        <dbReference type="Proteomes" id="UP000297986"/>
    </source>
</evidence>
<evidence type="ECO:0000313" key="14">
    <source>
        <dbReference type="EMBL" id="TGN91904.1"/>
    </source>
</evidence>
<evidence type="ECO:0000256" key="6">
    <source>
        <dbReference type="ARBA" id="ARBA00022449"/>
    </source>
</evidence>
<evidence type="ECO:0000256" key="7">
    <source>
        <dbReference type="ARBA" id="ARBA00022475"/>
    </source>
</evidence>
<feature type="transmembrane region" description="Helical" evidence="13">
    <location>
        <begin position="319"/>
        <end position="338"/>
    </location>
</feature>
<evidence type="ECO:0000256" key="8">
    <source>
        <dbReference type="ARBA" id="ARBA00022692"/>
    </source>
</evidence>
<keyword evidence="7" id="KW-1003">Cell membrane</keyword>
<dbReference type="GO" id="GO:0015297">
    <property type="term" value="F:antiporter activity"/>
    <property type="evidence" value="ECO:0007669"/>
    <property type="project" value="UniProtKB-KW"/>
</dbReference>
<comment type="caution">
    <text evidence="14">The sequence shown here is derived from an EMBL/GenBank/DDBJ whole genome shotgun (WGS) entry which is preliminary data.</text>
</comment>
<keyword evidence="8 13" id="KW-0812">Transmembrane</keyword>
<evidence type="ECO:0000256" key="1">
    <source>
        <dbReference type="ARBA" id="ARBA00003408"/>
    </source>
</evidence>
<dbReference type="EMBL" id="SRRP01000001">
    <property type="protein sequence ID" value="TGN91904.1"/>
    <property type="molecule type" value="Genomic_DNA"/>
</dbReference>
<evidence type="ECO:0000256" key="10">
    <source>
        <dbReference type="ARBA" id="ARBA00023065"/>
    </source>
</evidence>
<feature type="transmembrane region" description="Helical" evidence="13">
    <location>
        <begin position="388"/>
        <end position="408"/>
    </location>
</feature>
<reference evidence="14 15" key="1">
    <citation type="submission" date="2019-04" db="EMBL/GenBank/DDBJ databases">
        <title>Genome sequencing of Streptococcus rubneri DSM 26920(T).</title>
        <authorList>
            <person name="Kook J.-K."/>
            <person name="Park S.-N."/>
            <person name="Lim Y.K."/>
        </authorList>
    </citation>
    <scope>NUCLEOTIDE SEQUENCE [LARGE SCALE GENOMIC DNA]</scope>
    <source>
        <strain evidence="14 15">DSM 26920</strain>
    </source>
</reference>
<feature type="transmembrane region" description="Helical" evidence="13">
    <location>
        <begin position="194"/>
        <end position="216"/>
    </location>
</feature>
<feature type="transmembrane region" description="Helical" evidence="13">
    <location>
        <begin position="285"/>
        <end position="307"/>
    </location>
</feature>
<keyword evidence="10" id="KW-0406">Ion transport</keyword>
<keyword evidence="6" id="KW-0050">Antiport</keyword>
<feature type="transmembrane region" description="Helical" evidence="13">
    <location>
        <begin position="162"/>
        <end position="182"/>
    </location>
</feature>
<keyword evidence="9 13" id="KW-1133">Transmembrane helix</keyword>
<dbReference type="PANTHER" id="PTHR43298">
    <property type="entry name" value="MULTIDRUG RESISTANCE PROTEIN NORM-RELATED"/>
    <property type="match status" value="1"/>
</dbReference>
<dbReference type="InterPro" id="IPR048279">
    <property type="entry name" value="MdtK-like"/>
</dbReference>
<dbReference type="Pfam" id="PF01554">
    <property type="entry name" value="MatE"/>
    <property type="match status" value="2"/>
</dbReference>
<evidence type="ECO:0000256" key="2">
    <source>
        <dbReference type="ARBA" id="ARBA00004651"/>
    </source>
</evidence>
<dbReference type="GO" id="GO:0005886">
    <property type="term" value="C:plasma membrane"/>
    <property type="evidence" value="ECO:0007669"/>
    <property type="project" value="UniProtKB-SubCell"/>
</dbReference>
<dbReference type="RefSeq" id="WP_135782267.1">
    <property type="nucleotide sequence ID" value="NZ_MRXY01000010.1"/>
</dbReference>
<evidence type="ECO:0000256" key="11">
    <source>
        <dbReference type="ARBA" id="ARBA00023136"/>
    </source>
</evidence>
<dbReference type="GO" id="GO:0042910">
    <property type="term" value="F:xenobiotic transmembrane transporter activity"/>
    <property type="evidence" value="ECO:0007669"/>
    <property type="project" value="InterPro"/>
</dbReference>
<dbReference type="NCBIfam" id="TIGR00797">
    <property type="entry name" value="matE"/>
    <property type="match status" value="1"/>
</dbReference>
<feature type="transmembrane region" description="Helical" evidence="13">
    <location>
        <begin position="358"/>
        <end position="376"/>
    </location>
</feature>
<evidence type="ECO:0000256" key="12">
    <source>
        <dbReference type="ARBA" id="ARBA00031636"/>
    </source>
</evidence>
<keyword evidence="5" id="KW-0813">Transport</keyword>
<dbReference type="InterPro" id="IPR002528">
    <property type="entry name" value="MATE_fam"/>
</dbReference>
<evidence type="ECO:0000256" key="3">
    <source>
        <dbReference type="ARBA" id="ARBA00010199"/>
    </source>
</evidence>
<proteinExistence type="inferred from homology"/>
<feature type="transmembrane region" description="Helical" evidence="13">
    <location>
        <begin position="129"/>
        <end position="150"/>
    </location>
</feature>
<dbReference type="GO" id="GO:0006811">
    <property type="term" value="P:monoatomic ion transport"/>
    <property type="evidence" value="ECO:0007669"/>
    <property type="project" value="UniProtKB-KW"/>
</dbReference>
<dbReference type="OrthoDB" id="9780160at2"/>
<comment type="function">
    <text evidence="1">Multidrug efflux pump.</text>
</comment>
<dbReference type="PIRSF" id="PIRSF006603">
    <property type="entry name" value="DinF"/>
    <property type="match status" value="1"/>
</dbReference>
<comment type="similarity">
    <text evidence="3">Belongs to the multi antimicrobial extrusion (MATE) (TC 2.A.66.1) family.</text>
</comment>
<feature type="transmembrane region" description="Helical" evidence="13">
    <location>
        <begin position="243"/>
        <end position="265"/>
    </location>
</feature>
<evidence type="ECO:0000256" key="5">
    <source>
        <dbReference type="ARBA" id="ARBA00022448"/>
    </source>
</evidence>
<dbReference type="CDD" id="cd13131">
    <property type="entry name" value="MATE_NorM_like"/>
    <property type="match status" value="1"/>
</dbReference>
<dbReference type="PANTHER" id="PTHR43298:SF2">
    <property type="entry name" value="FMN_FAD EXPORTER YEEO-RELATED"/>
    <property type="match status" value="1"/>
</dbReference>
<evidence type="ECO:0000256" key="4">
    <source>
        <dbReference type="ARBA" id="ARBA00020268"/>
    </source>
</evidence>
<gene>
    <name evidence="14" type="ORF">E5S68_02840</name>
</gene>
<protein>
    <recommendedName>
        <fullName evidence="4">Probable multidrug resistance protein NorM</fullName>
    </recommendedName>
    <alternativeName>
        <fullName evidence="12">Multidrug-efflux transporter</fullName>
    </alternativeName>
</protein>
<accession>A0A4Z1DYE3</accession>
<dbReference type="InterPro" id="IPR050222">
    <property type="entry name" value="MATE_MdtK"/>
</dbReference>
<keyword evidence="15" id="KW-1185">Reference proteome</keyword>
<dbReference type="Proteomes" id="UP000297986">
    <property type="component" value="Unassembled WGS sequence"/>
</dbReference>
<feature type="transmembrane region" description="Helical" evidence="13">
    <location>
        <begin position="414"/>
        <end position="434"/>
    </location>
</feature>
<evidence type="ECO:0000256" key="9">
    <source>
        <dbReference type="ARBA" id="ARBA00022989"/>
    </source>
</evidence>
<dbReference type="AlphaFoldDB" id="A0A4Z1DYE3"/>
<feature type="transmembrane region" description="Helical" evidence="13">
    <location>
        <begin position="56"/>
        <end position="79"/>
    </location>
</feature>
<name>A0A4Z1DYE3_9STRE</name>
<feature type="transmembrane region" description="Helical" evidence="13">
    <location>
        <begin position="91"/>
        <end position="117"/>
    </location>
</feature>
<sequence>MYLTHHFKERLRLFVSLFIPLLVYQLANYSASFVDTAMTGQYNTLDLAGVSTATSLWNPFFTFLTGIVSALTPIIGHHLGQGNKKRIASDFYQFIYLSFMMAVLLIAFVLLIAPIVLRKIGLESVVAGIATHYLAFLSLGILPLLLFSVVRSLLDTLGLTRLSMYLMLLLLPLNASFNYMLIYGAFGLPELGGAGAGLGTSLAYWVLLIIAFLILFKHPKVAIYQLWKIQPLNLKEMKETIRLGLPIGGIVFAEVIIFSVVGLLMAKFPSMTIASHQSAMNFSTLMYAFPASISNTMAIIVSYEIGAGRPDVVRQYCRIGRWTAFGFAFFTLTFLYLYRYQVAGLYGTDPKFIHQTAIFMTYSLLFQIADTVAAPIQGILRGYKDTTVPFLLGVFSYWCVSIPLGIFLDHVTNLGPYAYWIGLISSIVVSGICYQMRLWQIQKKYQIS</sequence>
<comment type="subcellular location">
    <subcellularLocation>
        <location evidence="2">Cell membrane</location>
        <topology evidence="2">Multi-pass membrane protein</topology>
    </subcellularLocation>
</comment>
<keyword evidence="11 13" id="KW-0472">Membrane</keyword>